<reference evidence="1" key="1">
    <citation type="submission" date="2023-03" db="EMBL/GenBank/DDBJ databases">
        <title>Massive genome expansion in bonnet fungi (Mycena s.s.) driven by repeated elements and novel gene families across ecological guilds.</title>
        <authorList>
            <consortium name="Lawrence Berkeley National Laboratory"/>
            <person name="Harder C.B."/>
            <person name="Miyauchi S."/>
            <person name="Viragh M."/>
            <person name="Kuo A."/>
            <person name="Thoen E."/>
            <person name="Andreopoulos B."/>
            <person name="Lu D."/>
            <person name="Skrede I."/>
            <person name="Drula E."/>
            <person name="Henrissat B."/>
            <person name="Morin E."/>
            <person name="Kohler A."/>
            <person name="Barry K."/>
            <person name="LaButti K."/>
            <person name="Morin E."/>
            <person name="Salamov A."/>
            <person name="Lipzen A."/>
            <person name="Mereny Z."/>
            <person name="Hegedus B."/>
            <person name="Baldrian P."/>
            <person name="Stursova M."/>
            <person name="Weitz H."/>
            <person name="Taylor A."/>
            <person name="Grigoriev I.V."/>
            <person name="Nagy L.G."/>
            <person name="Martin F."/>
            <person name="Kauserud H."/>
        </authorList>
    </citation>
    <scope>NUCLEOTIDE SEQUENCE</scope>
    <source>
        <strain evidence="1">CBHHK002</strain>
    </source>
</reference>
<keyword evidence="2" id="KW-1185">Reference proteome</keyword>
<evidence type="ECO:0008006" key="3">
    <source>
        <dbReference type="Google" id="ProtNLM"/>
    </source>
</evidence>
<sequence>KIEYLPPYSPHFQPVEQAFSTIKLYLRCIGISTLPASAVYYKLYKAFQIITLEMTWGFWHHCDLI</sequence>
<name>A0AAD7A752_9AGAR</name>
<organism evidence="1 2">
    <name type="scientific">Mycena albidolilacea</name>
    <dbReference type="NCBI Taxonomy" id="1033008"/>
    <lineage>
        <taxon>Eukaryota</taxon>
        <taxon>Fungi</taxon>
        <taxon>Dikarya</taxon>
        <taxon>Basidiomycota</taxon>
        <taxon>Agaricomycotina</taxon>
        <taxon>Agaricomycetes</taxon>
        <taxon>Agaricomycetidae</taxon>
        <taxon>Agaricales</taxon>
        <taxon>Marasmiineae</taxon>
        <taxon>Mycenaceae</taxon>
        <taxon>Mycena</taxon>
    </lineage>
</organism>
<accession>A0AAD7A752</accession>
<comment type="caution">
    <text evidence="1">The sequence shown here is derived from an EMBL/GenBank/DDBJ whole genome shotgun (WGS) entry which is preliminary data.</text>
</comment>
<protein>
    <recommendedName>
        <fullName evidence="3">Tc1-like transposase DDE domain-containing protein</fullName>
    </recommendedName>
</protein>
<dbReference type="Proteomes" id="UP001218218">
    <property type="component" value="Unassembled WGS sequence"/>
</dbReference>
<proteinExistence type="predicted"/>
<evidence type="ECO:0000313" key="2">
    <source>
        <dbReference type="Proteomes" id="UP001218218"/>
    </source>
</evidence>
<dbReference type="AlphaFoldDB" id="A0AAD7A752"/>
<feature type="non-terminal residue" evidence="1">
    <location>
        <position position="1"/>
    </location>
</feature>
<gene>
    <name evidence="1" type="ORF">DFH08DRAFT_695073</name>
</gene>
<dbReference type="EMBL" id="JARIHO010000014">
    <property type="protein sequence ID" value="KAJ7350837.1"/>
    <property type="molecule type" value="Genomic_DNA"/>
</dbReference>
<evidence type="ECO:0000313" key="1">
    <source>
        <dbReference type="EMBL" id="KAJ7350837.1"/>
    </source>
</evidence>